<feature type="region of interest" description="Disordered" evidence="1">
    <location>
        <begin position="112"/>
        <end position="136"/>
    </location>
</feature>
<feature type="region of interest" description="Disordered" evidence="1">
    <location>
        <begin position="68"/>
        <end position="94"/>
    </location>
</feature>
<sequence length="373" mass="38053">MLPGCPPPPPTAAYSAQPSVASGGSIAGYAASVSALEQRRRMAGLDAARRLNRGAQWRNELLGPPAVAERSLSAAPSSAQPKSASPTSADAGKFGNSIAAALSLRREEREKTLLKRLQQQRKAEEEGSGSRALAEKDMEVGVFVTASYKALLQRNLHPTEKASGGQGAQPSKNADGADDEGSSDDEGPLAAYLRQLESTRQSATVASEASPAVSGVATGDHYERIMKAPLLDEKNASGTAVAMAGSVGDAGCLAEATPKVIPSAGGSDAASLAAPTLNELQDLMEHTSAGPSPTPGSLGAPQTETEEIGTAKPAGAAAETEAANVHSAVLAHAQLLFDTRQAKGRRGANPTTLVAAARRCDERIGASLFASLS</sequence>
<dbReference type="AlphaFoldDB" id="Q4Q4C9"/>
<accession>Q4Q4C9</accession>
<feature type="region of interest" description="Disordered" evidence="1">
    <location>
        <begin position="159"/>
        <end position="187"/>
    </location>
</feature>
<feature type="compositionally biased region" description="Low complexity" evidence="1">
    <location>
        <begin position="310"/>
        <end position="320"/>
    </location>
</feature>
<protein>
    <submittedName>
        <fullName evidence="2">Uncharacterized protein</fullName>
    </submittedName>
</protein>
<dbReference type="eggNOG" id="ENOG502SFP8">
    <property type="taxonomic scope" value="Eukaryota"/>
</dbReference>
<gene>
    <name evidence="2" type="ORF">LMJF_33_0760</name>
</gene>
<dbReference type="GeneID" id="5654473"/>
<evidence type="ECO:0000313" key="2">
    <source>
        <dbReference type="EMBL" id="CAJ06099.1"/>
    </source>
</evidence>
<dbReference type="RefSeq" id="XP_001685819.1">
    <property type="nucleotide sequence ID" value="XM_001685767.1"/>
</dbReference>
<dbReference type="VEuPathDB" id="TriTrypDB:LmjF.33.0760"/>
<feature type="region of interest" description="Disordered" evidence="1">
    <location>
        <begin position="285"/>
        <end position="320"/>
    </location>
</feature>
<dbReference type="HOGENOM" id="CLU_742835_0_0_1"/>
<evidence type="ECO:0000256" key="1">
    <source>
        <dbReference type="SAM" id="MobiDB-lite"/>
    </source>
</evidence>
<reference evidence="2 3" key="1">
    <citation type="journal article" date="2005" name="Science">
        <title>The genome of the kinetoplastid parasite, Leishmania major.</title>
        <authorList>
            <person name="Ivens A.C."/>
            <person name="Peacock C.S."/>
            <person name="Worthey E.A."/>
            <person name="Murphy L."/>
            <person name="Aggarwal G."/>
            <person name="Berriman M."/>
            <person name="Sisk E."/>
            <person name="Rajandream M.A."/>
            <person name="Adlem E."/>
            <person name="Aert R."/>
            <person name="Anupama A."/>
            <person name="Apostolou Z."/>
            <person name="Attipoe P."/>
            <person name="Bason N."/>
            <person name="Bauser C."/>
            <person name="Beck A."/>
            <person name="Beverley S.M."/>
            <person name="Bianchettin G."/>
            <person name="Borzym K."/>
            <person name="Bothe G."/>
            <person name="Bruschi C.V."/>
            <person name="Collins M."/>
            <person name="Cadag E."/>
            <person name="Ciarloni L."/>
            <person name="Clayton C."/>
            <person name="Coulson R.M."/>
            <person name="Cronin A."/>
            <person name="Cruz A.K."/>
            <person name="Davies R.M."/>
            <person name="De Gaudenzi J."/>
            <person name="Dobson D.E."/>
            <person name="Duesterhoeft A."/>
            <person name="Fazelina G."/>
            <person name="Fosker N."/>
            <person name="Frasch A.C."/>
            <person name="Fraser A."/>
            <person name="Fuchs M."/>
            <person name="Gabel C."/>
            <person name="Goble A."/>
            <person name="Goffeau A."/>
            <person name="Harris D."/>
            <person name="Hertz-Fowler C."/>
            <person name="Hilbert H."/>
            <person name="Horn D."/>
            <person name="Huang Y."/>
            <person name="Klages S."/>
            <person name="Knights A."/>
            <person name="Kube M."/>
            <person name="Larke N."/>
            <person name="Litvin L."/>
            <person name="Lord A."/>
            <person name="Louie T."/>
            <person name="Marra M."/>
            <person name="Masuy D."/>
            <person name="Matthews K."/>
            <person name="Michaeli S."/>
            <person name="Mottram J.C."/>
            <person name="Muller-Auer S."/>
            <person name="Munden H."/>
            <person name="Nelson S."/>
            <person name="Norbertczak H."/>
            <person name="Oliver K."/>
            <person name="O'neil S."/>
            <person name="Pentony M."/>
            <person name="Pohl T.M."/>
            <person name="Price C."/>
            <person name="Purnelle B."/>
            <person name="Quail M.A."/>
            <person name="Rabbinowitsch E."/>
            <person name="Reinhardt R."/>
            <person name="Rieger M."/>
            <person name="Rinta J."/>
            <person name="Robben J."/>
            <person name="Robertson L."/>
            <person name="Ruiz J.C."/>
            <person name="Rutter S."/>
            <person name="Saunders D."/>
            <person name="Schafer M."/>
            <person name="Schein J."/>
            <person name="Schwartz D.C."/>
            <person name="Seeger K."/>
            <person name="Seyler A."/>
            <person name="Sharp S."/>
            <person name="Shin H."/>
            <person name="Sivam D."/>
            <person name="Squares R."/>
            <person name="Squares S."/>
            <person name="Tosato V."/>
            <person name="Vogt C."/>
            <person name="Volckaert G."/>
            <person name="Wambutt R."/>
            <person name="Warren T."/>
            <person name="Wedler H."/>
            <person name="Woodward J."/>
            <person name="Zhou S."/>
            <person name="Zimmermann W."/>
            <person name="Smith D.F."/>
            <person name="Blackwell J.M."/>
            <person name="Stuart K.D."/>
            <person name="Barrell B."/>
            <person name="Myler P.J."/>
        </authorList>
    </citation>
    <scope>NUCLEOTIDE SEQUENCE [LARGE SCALE GENOMIC DNA]</scope>
    <source>
        <strain evidence="3">MHOM/IL/81/Friedlin</strain>
    </source>
</reference>
<dbReference type="InParanoid" id="Q4Q4C9"/>
<dbReference type="VEuPathDB" id="TriTrypDB:LMJFC_330015300"/>
<feature type="compositionally biased region" description="Pro residues" evidence="1">
    <location>
        <begin position="1"/>
        <end position="11"/>
    </location>
</feature>
<dbReference type="EMBL" id="FR796429">
    <property type="protein sequence ID" value="CAJ06099.1"/>
    <property type="molecule type" value="Genomic_DNA"/>
</dbReference>
<reference evidence="2 3" key="2">
    <citation type="journal article" date="2011" name="Genome Res.">
        <title>Chromosome and gene copy number variation allow major structural change between species and strains of Leishmania.</title>
        <authorList>
            <person name="Rogers M.B."/>
            <person name="Hilley J.D."/>
            <person name="Dickens N.J."/>
            <person name="Wilkes J."/>
            <person name="Bates P.A."/>
            <person name="Depledge D.P."/>
            <person name="Harris D."/>
            <person name="Her Y."/>
            <person name="Herzyk P."/>
            <person name="Imamura H."/>
            <person name="Otto T.D."/>
            <person name="Sanders M."/>
            <person name="Seeger K."/>
            <person name="Dujardin J.C."/>
            <person name="Berriman M."/>
            <person name="Smith D.F."/>
            <person name="Hertz-Fowler C."/>
            <person name="Mottram J.C."/>
        </authorList>
    </citation>
    <scope>NUCLEOTIDE SEQUENCE [LARGE SCALE GENOMIC DNA]</scope>
    <source>
        <strain evidence="3">MHOM/IL/81/Friedlin</strain>
    </source>
</reference>
<feature type="region of interest" description="Disordered" evidence="1">
    <location>
        <begin position="1"/>
        <end position="20"/>
    </location>
</feature>
<dbReference type="Proteomes" id="UP000000542">
    <property type="component" value="Chromosome 33"/>
</dbReference>
<feature type="compositionally biased region" description="Acidic residues" evidence="1">
    <location>
        <begin position="176"/>
        <end position="187"/>
    </location>
</feature>
<dbReference type="VEuPathDB" id="TriTrypDB:LMJLV39_330014400"/>
<dbReference type="VEuPathDB" id="TriTrypDB:LMJSD75_330014200"/>
<dbReference type="KEGG" id="lma:LMJF_33_0760"/>
<proteinExistence type="predicted"/>
<keyword evidence="3" id="KW-1185">Reference proteome</keyword>
<evidence type="ECO:0000313" key="3">
    <source>
        <dbReference type="Proteomes" id="UP000000542"/>
    </source>
</evidence>
<organism evidence="2 3">
    <name type="scientific">Leishmania major</name>
    <dbReference type="NCBI Taxonomy" id="5664"/>
    <lineage>
        <taxon>Eukaryota</taxon>
        <taxon>Discoba</taxon>
        <taxon>Euglenozoa</taxon>
        <taxon>Kinetoplastea</taxon>
        <taxon>Metakinetoplastina</taxon>
        <taxon>Trypanosomatida</taxon>
        <taxon>Trypanosomatidae</taxon>
        <taxon>Leishmaniinae</taxon>
        <taxon>Leishmania</taxon>
    </lineage>
</organism>
<feature type="compositionally biased region" description="Low complexity" evidence="1">
    <location>
        <begin position="71"/>
        <end position="89"/>
    </location>
</feature>
<dbReference type="OMA" id="NRGAQWR"/>
<name>Q4Q4C9_LEIMA</name>